<dbReference type="Gene3D" id="3.20.20.370">
    <property type="entry name" value="Glycoside hydrolase/deacetylase"/>
    <property type="match status" value="1"/>
</dbReference>
<dbReference type="RefSeq" id="WP_107493183.1">
    <property type="nucleotide sequence ID" value="NZ_PZKC01000005.1"/>
</dbReference>
<dbReference type="EMBL" id="PZKC01000005">
    <property type="protein sequence ID" value="PTD96782.1"/>
    <property type="molecule type" value="Genomic_DNA"/>
</dbReference>
<reference evidence="1 2" key="1">
    <citation type="submission" date="2018-03" db="EMBL/GenBank/DDBJ databases">
        <authorList>
            <person name="Keele B.F."/>
        </authorList>
    </citation>
    <scope>NUCLEOTIDE SEQUENCE [LARGE SCALE GENOMIC DNA]</scope>
    <source>
        <strain evidence="1 2">D20</strain>
    </source>
</reference>
<dbReference type="InterPro" id="IPR011330">
    <property type="entry name" value="Glyco_hydro/deAcase_b/a-brl"/>
</dbReference>
<organism evidence="1 2">
    <name type="scientific">Pseudothauera lacus</name>
    <dbReference type="NCBI Taxonomy" id="2136175"/>
    <lineage>
        <taxon>Bacteria</taxon>
        <taxon>Pseudomonadati</taxon>
        <taxon>Pseudomonadota</taxon>
        <taxon>Betaproteobacteria</taxon>
        <taxon>Rhodocyclales</taxon>
        <taxon>Zoogloeaceae</taxon>
        <taxon>Pseudothauera</taxon>
    </lineage>
</organism>
<proteinExistence type="predicted"/>
<name>A0A2T4IG69_9RHOO</name>
<dbReference type="AlphaFoldDB" id="A0A2T4IG69"/>
<dbReference type="Proteomes" id="UP000241193">
    <property type="component" value="Unassembled WGS sequence"/>
</dbReference>
<sequence length="320" mass="35263">MEVLLTFDVEVWCNGWESIETDFPDSFERYVFGHSRRDGYALPRTLDTLARHGLKGIFFVEPLFAARFGVEYLATIVRFIEDAGQEVQLHLHPEWADEARPPLLPGMAGKRQHLTAYSLAEQQTLIAHGLRLLREAGCKPPMAFRAGSFACNPDTFAAVRANGLRYDCSINPAMPESTPGDFVPAAAGYCGPFAADGLGCIPLSSFRDGFGRPRHAQIGACSTAELVQALDQTALHGWPCFVLLSHSFELMKPASSAPDTTVVRRFEQLCAHLAHQRSILPTGHFADNTLQLAARPRPLPAVSMHATTTRLFEQALRHLP</sequence>
<protein>
    <submittedName>
        <fullName evidence="1">Polysaccharide deacetylase</fullName>
    </submittedName>
</protein>
<gene>
    <name evidence="1" type="ORF">C8261_08195</name>
</gene>
<evidence type="ECO:0000313" key="1">
    <source>
        <dbReference type="EMBL" id="PTD96782.1"/>
    </source>
</evidence>
<keyword evidence="2" id="KW-1185">Reference proteome</keyword>
<accession>A0A2T4IG69</accession>
<dbReference type="GO" id="GO:0005975">
    <property type="term" value="P:carbohydrate metabolic process"/>
    <property type="evidence" value="ECO:0007669"/>
    <property type="project" value="InterPro"/>
</dbReference>
<comment type="caution">
    <text evidence="1">The sequence shown here is derived from an EMBL/GenBank/DDBJ whole genome shotgun (WGS) entry which is preliminary data.</text>
</comment>
<reference evidence="1 2" key="2">
    <citation type="submission" date="2018-04" db="EMBL/GenBank/DDBJ databases">
        <title>Thauera lacus sp. nov., isolated from an saline lake in Inner Mongolia, China.</title>
        <authorList>
            <person name="Liang Q.-Y."/>
        </authorList>
    </citation>
    <scope>NUCLEOTIDE SEQUENCE [LARGE SCALE GENOMIC DNA]</scope>
    <source>
        <strain evidence="1 2">D20</strain>
    </source>
</reference>
<dbReference type="SUPFAM" id="SSF88713">
    <property type="entry name" value="Glycoside hydrolase/deacetylase"/>
    <property type="match status" value="1"/>
</dbReference>
<dbReference type="OrthoDB" id="8597776at2"/>
<evidence type="ECO:0000313" key="2">
    <source>
        <dbReference type="Proteomes" id="UP000241193"/>
    </source>
</evidence>